<dbReference type="OrthoDB" id="9807866at2"/>
<dbReference type="AlphaFoldDB" id="A0A327WW56"/>
<keyword evidence="5" id="KW-1185">Reference proteome</keyword>
<comment type="caution">
    <text evidence="2">The sequence shown here is derived from an EMBL/GenBank/DDBJ whole genome shotgun (WGS) entry which is preliminary data.</text>
</comment>
<dbReference type="PROSITE" id="PS51257">
    <property type="entry name" value="PROKAR_LIPOPROTEIN"/>
    <property type="match status" value="1"/>
</dbReference>
<gene>
    <name evidence="2" type="ORF">B0I24_10870</name>
    <name evidence="3" type="ORF">CWE07_09610</name>
</gene>
<name>A0A327WW56_9GAMM</name>
<evidence type="ECO:0000313" key="4">
    <source>
        <dbReference type="Proteomes" id="UP000249203"/>
    </source>
</evidence>
<dbReference type="RefSeq" id="WP_111569663.1">
    <property type="nucleotide sequence ID" value="NZ_PIPK01000008.1"/>
</dbReference>
<dbReference type="InterPro" id="IPR025985">
    <property type="entry name" value="YnbE"/>
</dbReference>
<dbReference type="Proteomes" id="UP000287865">
    <property type="component" value="Unassembled WGS sequence"/>
</dbReference>
<dbReference type="EMBL" id="PIPK01000008">
    <property type="protein sequence ID" value="RUO23758.1"/>
    <property type="molecule type" value="Genomic_DNA"/>
</dbReference>
<protein>
    <submittedName>
        <fullName evidence="3">YnbE family lipoprotein</fullName>
    </submittedName>
    <submittedName>
        <fullName evidence="2">YnbE-like lipoprotein</fullName>
    </submittedName>
</protein>
<feature type="chain" id="PRO_5016385285" evidence="1">
    <location>
        <begin position="23"/>
        <end position="67"/>
    </location>
</feature>
<reference evidence="3 5" key="1">
    <citation type="journal article" date="2018" name="Front. Microbiol.">
        <title>Genome-Based Analysis Reveals the Taxonomy and Diversity of the Family Idiomarinaceae.</title>
        <authorList>
            <person name="Liu Y."/>
            <person name="Lai Q."/>
            <person name="Shao Z."/>
        </authorList>
    </citation>
    <scope>NUCLEOTIDE SEQUENCE [LARGE SCALE GENOMIC DNA]</scope>
    <source>
        <strain evidence="3 5">CF12-14</strain>
    </source>
</reference>
<keyword evidence="2" id="KW-0449">Lipoprotein</keyword>
<dbReference type="Proteomes" id="UP000249203">
    <property type="component" value="Unassembled WGS sequence"/>
</dbReference>
<keyword evidence="1" id="KW-0732">Signal</keyword>
<evidence type="ECO:0000313" key="3">
    <source>
        <dbReference type="EMBL" id="RUO23758.1"/>
    </source>
</evidence>
<proteinExistence type="predicted"/>
<dbReference type="Pfam" id="PF13617">
    <property type="entry name" value="Lipoprotein_19"/>
    <property type="match status" value="1"/>
</dbReference>
<sequence>MTKHRILIAAGLTSLFAAGVTACTPTVQVAAPSEPIHINLNVKIEHEIYIRVAQELDQIFSGSSGLF</sequence>
<evidence type="ECO:0000313" key="5">
    <source>
        <dbReference type="Proteomes" id="UP000287865"/>
    </source>
</evidence>
<reference evidence="2 4" key="2">
    <citation type="submission" date="2018-06" db="EMBL/GenBank/DDBJ databases">
        <title>Genomic Encyclopedia of Type Strains, Phase III (KMG-III): the genomes of soil and plant-associated and newly described type strains.</title>
        <authorList>
            <person name="Whitman W."/>
        </authorList>
    </citation>
    <scope>NUCLEOTIDE SEQUENCE [LARGE SCALE GENOMIC DNA]</scope>
    <source>
        <strain evidence="2 4">CGMCC 1.15366</strain>
    </source>
</reference>
<feature type="signal peptide" evidence="1">
    <location>
        <begin position="1"/>
        <end position="22"/>
    </location>
</feature>
<dbReference type="EMBL" id="QLMD01000008">
    <property type="protein sequence ID" value="RAJ96491.1"/>
    <property type="molecule type" value="Genomic_DNA"/>
</dbReference>
<accession>A0A327WW56</accession>
<evidence type="ECO:0000313" key="2">
    <source>
        <dbReference type="EMBL" id="RAJ96491.1"/>
    </source>
</evidence>
<evidence type="ECO:0000256" key="1">
    <source>
        <dbReference type="SAM" id="SignalP"/>
    </source>
</evidence>
<organism evidence="2 4">
    <name type="scientific">Aliidiomarina maris</name>
    <dbReference type="NCBI Taxonomy" id="531312"/>
    <lineage>
        <taxon>Bacteria</taxon>
        <taxon>Pseudomonadati</taxon>
        <taxon>Pseudomonadota</taxon>
        <taxon>Gammaproteobacteria</taxon>
        <taxon>Alteromonadales</taxon>
        <taxon>Idiomarinaceae</taxon>
        <taxon>Aliidiomarina</taxon>
    </lineage>
</organism>